<dbReference type="InterPro" id="IPR003646">
    <property type="entry name" value="SH3-like_bac-type"/>
</dbReference>
<dbReference type="Pfam" id="PF07486">
    <property type="entry name" value="Hydrolase_2"/>
    <property type="match status" value="1"/>
</dbReference>
<dbReference type="PANTHER" id="PTHR34408">
    <property type="entry name" value="FAMILY PROTEIN, PUTATIVE-RELATED"/>
    <property type="match status" value="1"/>
</dbReference>
<dbReference type="PANTHER" id="PTHR34408:SF1">
    <property type="entry name" value="GLYCOSYL HYDROLASE FAMILY 19 DOMAIN-CONTAINING PROTEIN HI_1415"/>
    <property type="match status" value="1"/>
</dbReference>
<protein>
    <submittedName>
        <fullName evidence="3">Cell wall hydrolase</fullName>
    </submittedName>
</protein>
<feature type="chain" id="PRO_5047484984" evidence="1">
    <location>
        <begin position="29"/>
        <end position="492"/>
    </location>
</feature>
<evidence type="ECO:0000313" key="3">
    <source>
        <dbReference type="EMBL" id="MBC8574228.1"/>
    </source>
</evidence>
<organism evidence="3 4">
    <name type="scientific">Jingyaoa shaoxingensis</name>
    <dbReference type="NCBI Taxonomy" id="2763671"/>
    <lineage>
        <taxon>Bacteria</taxon>
        <taxon>Bacillati</taxon>
        <taxon>Bacillota</taxon>
        <taxon>Clostridia</taxon>
        <taxon>Lachnospirales</taxon>
        <taxon>Lachnospiraceae</taxon>
        <taxon>Jingyaoa</taxon>
    </lineage>
</organism>
<dbReference type="EMBL" id="JACRSZ010000017">
    <property type="protein sequence ID" value="MBC8574228.1"/>
    <property type="molecule type" value="Genomic_DNA"/>
</dbReference>
<dbReference type="InterPro" id="IPR052354">
    <property type="entry name" value="Cell_Wall_Dynamics_Protein"/>
</dbReference>
<keyword evidence="4" id="KW-1185">Reference proteome</keyword>
<evidence type="ECO:0000313" key="4">
    <source>
        <dbReference type="Proteomes" id="UP000657421"/>
    </source>
</evidence>
<dbReference type="Pfam" id="PF08239">
    <property type="entry name" value="SH3_3"/>
    <property type="match status" value="2"/>
</dbReference>
<reference evidence="3 4" key="1">
    <citation type="submission" date="2020-08" db="EMBL/GenBank/DDBJ databases">
        <title>Genome public.</title>
        <authorList>
            <person name="Liu C."/>
            <person name="Sun Q."/>
        </authorList>
    </citation>
    <scope>NUCLEOTIDE SEQUENCE [LARGE SCALE GENOMIC DNA]</scope>
    <source>
        <strain evidence="3 4">NSJ-46</strain>
    </source>
</reference>
<dbReference type="RefSeq" id="WP_249309719.1">
    <property type="nucleotide sequence ID" value="NZ_JACRSZ010000017.1"/>
</dbReference>
<dbReference type="PROSITE" id="PS51781">
    <property type="entry name" value="SH3B"/>
    <property type="match status" value="2"/>
</dbReference>
<feature type="signal peptide" evidence="1">
    <location>
        <begin position="1"/>
        <end position="28"/>
    </location>
</feature>
<dbReference type="InterPro" id="IPR011105">
    <property type="entry name" value="Cell_wall_hydrolase_SleB"/>
</dbReference>
<feature type="domain" description="SH3b" evidence="2">
    <location>
        <begin position="37"/>
        <end position="100"/>
    </location>
</feature>
<evidence type="ECO:0000259" key="2">
    <source>
        <dbReference type="PROSITE" id="PS51781"/>
    </source>
</evidence>
<dbReference type="Proteomes" id="UP000657421">
    <property type="component" value="Unassembled WGS sequence"/>
</dbReference>
<gene>
    <name evidence="3" type="ORF">H8716_14265</name>
</gene>
<name>A0ABR7NEZ8_9FIRM</name>
<keyword evidence="1" id="KW-0732">Signal</keyword>
<dbReference type="GO" id="GO:0016787">
    <property type="term" value="F:hydrolase activity"/>
    <property type="evidence" value="ECO:0007669"/>
    <property type="project" value="UniProtKB-KW"/>
</dbReference>
<keyword evidence="3" id="KW-0378">Hydrolase</keyword>
<sequence>MKNRTKAAICSTVSVLTLSVLSSSTVMAAESSRCGGKNVAVANVSSELLIRASADDSSAVIGYVPSAGGVMVKSMDADWTKVEVGDKTGYVRTEYLAFDDRADELKSVYGVQGAVASWDNVKIFSDHEDTSSIIGTMNEGEGYEVLGSTNDWVEIQLDNGETAYVAAEDVETTMVVDGAVSVDDSTAQPATTTYTVAPQNDTYIEQAEDTYVAETEYVPETDYVAETEYAPETDYVAETEYIPETDYVAETEYVPETDYVAETEYVPETDYVAETEYVPETDYVAETEYVPETDYVAETEYVPETDYVAETEYVPETDYVAETEYVPETDYVAETEYVPETDYVAETEYVPETDYVAETEYVPETEYVEETESTESTESTVSASSSDLDLLAALIYCEAGNQSMEGKIAVGQVVMNRVASSSFANSIHDVIYESGQFTPASSGWLDSVIGSAPSDCYEAAQAAMNGQGTVGGALYFNTGSGKGTQIGAHQFY</sequence>
<dbReference type="Gene3D" id="1.10.10.2520">
    <property type="entry name" value="Cell wall hydrolase SleB, domain 1"/>
    <property type="match status" value="1"/>
</dbReference>
<feature type="domain" description="SH3b" evidence="2">
    <location>
        <begin position="109"/>
        <end position="174"/>
    </location>
</feature>
<comment type="caution">
    <text evidence="3">The sequence shown here is derived from an EMBL/GenBank/DDBJ whole genome shotgun (WGS) entry which is preliminary data.</text>
</comment>
<evidence type="ECO:0000256" key="1">
    <source>
        <dbReference type="SAM" id="SignalP"/>
    </source>
</evidence>
<dbReference type="Gene3D" id="2.30.30.40">
    <property type="entry name" value="SH3 Domains"/>
    <property type="match status" value="2"/>
</dbReference>
<proteinExistence type="predicted"/>
<dbReference type="SMART" id="SM00287">
    <property type="entry name" value="SH3b"/>
    <property type="match status" value="2"/>
</dbReference>
<accession>A0ABR7NEZ8</accession>
<dbReference type="InterPro" id="IPR042047">
    <property type="entry name" value="SleB_dom1"/>
</dbReference>